<gene>
    <name evidence="2" type="ORF">FB566_1189</name>
</gene>
<feature type="domain" description="Xylose isomerase-like TIM barrel" evidence="1">
    <location>
        <begin position="79"/>
        <end position="217"/>
    </location>
</feature>
<keyword evidence="3" id="KW-1185">Reference proteome</keyword>
<dbReference type="RefSeq" id="WP_142035921.1">
    <property type="nucleotide sequence ID" value="NZ_JBHTGS010000001.1"/>
</dbReference>
<evidence type="ECO:0000259" key="1">
    <source>
        <dbReference type="Pfam" id="PF01261"/>
    </source>
</evidence>
<comment type="caution">
    <text evidence="2">The sequence shown here is derived from an EMBL/GenBank/DDBJ whole genome shotgun (WGS) entry which is preliminary data.</text>
</comment>
<proteinExistence type="predicted"/>
<name>A0A543ASX7_9ACTN</name>
<protein>
    <submittedName>
        <fullName evidence="2">Sugar phosphate isomerase/epimerase</fullName>
    </submittedName>
</protein>
<dbReference type="InParanoid" id="A0A543ASX7"/>
<keyword evidence="2" id="KW-0413">Isomerase</keyword>
<dbReference type="PANTHER" id="PTHR12110:SF41">
    <property type="entry name" value="INOSOSE DEHYDRATASE"/>
    <property type="match status" value="1"/>
</dbReference>
<sequence>MPPNSPDHTTAVALYGVRDHLADDPLATLERLARIGFRHAEPFGITERLDSLKSARQATGFTFATAHSGLIGHDTGLVFDAANELGVSTVIHPFTEPDLWREPADLDGIAEALNAMVPDATSRGLRLAYHNHWWEVKNRIGDRTALEYFADRLDPAIVLQVDTYWAAVGGEAPEALLKRLGDRVVALHIKDGDLSLDGTGQTPAGDGRVDIPPVLAAAPEAQRIIEFDSFDGDVFQAVTDSLTYLRRVDR</sequence>
<reference evidence="2 3" key="1">
    <citation type="submission" date="2019-06" db="EMBL/GenBank/DDBJ databases">
        <title>Sequencing the genomes of 1000 actinobacteria strains.</title>
        <authorList>
            <person name="Klenk H.-P."/>
        </authorList>
    </citation>
    <scope>NUCLEOTIDE SEQUENCE [LARGE SCALE GENOMIC DNA]</scope>
    <source>
        <strain evidence="2 3">DSM 45928</strain>
    </source>
</reference>
<dbReference type="GO" id="GO:0016853">
    <property type="term" value="F:isomerase activity"/>
    <property type="evidence" value="ECO:0007669"/>
    <property type="project" value="UniProtKB-KW"/>
</dbReference>
<dbReference type="InterPro" id="IPR050312">
    <property type="entry name" value="IolE/XylAMocC-like"/>
</dbReference>
<accession>A0A543ASX7</accession>
<dbReference type="PANTHER" id="PTHR12110">
    <property type="entry name" value="HYDROXYPYRUVATE ISOMERASE"/>
    <property type="match status" value="1"/>
</dbReference>
<dbReference type="EMBL" id="VFOW01000001">
    <property type="protein sequence ID" value="TQL75678.1"/>
    <property type="molecule type" value="Genomic_DNA"/>
</dbReference>
<dbReference type="OrthoDB" id="5182842at2"/>
<dbReference type="SUPFAM" id="SSF51658">
    <property type="entry name" value="Xylose isomerase-like"/>
    <property type="match status" value="1"/>
</dbReference>
<dbReference type="Gene3D" id="3.20.20.150">
    <property type="entry name" value="Divalent-metal-dependent TIM barrel enzymes"/>
    <property type="match status" value="1"/>
</dbReference>
<dbReference type="InterPro" id="IPR036237">
    <property type="entry name" value="Xyl_isomerase-like_sf"/>
</dbReference>
<evidence type="ECO:0000313" key="2">
    <source>
        <dbReference type="EMBL" id="TQL75678.1"/>
    </source>
</evidence>
<dbReference type="AlphaFoldDB" id="A0A543ASX7"/>
<dbReference type="Proteomes" id="UP000317043">
    <property type="component" value="Unassembled WGS sequence"/>
</dbReference>
<dbReference type="InterPro" id="IPR013022">
    <property type="entry name" value="Xyl_isomerase-like_TIM-brl"/>
</dbReference>
<evidence type="ECO:0000313" key="3">
    <source>
        <dbReference type="Proteomes" id="UP000317043"/>
    </source>
</evidence>
<organism evidence="2 3">
    <name type="scientific">Stackebrandtia endophytica</name>
    <dbReference type="NCBI Taxonomy" id="1496996"/>
    <lineage>
        <taxon>Bacteria</taxon>
        <taxon>Bacillati</taxon>
        <taxon>Actinomycetota</taxon>
        <taxon>Actinomycetes</taxon>
        <taxon>Glycomycetales</taxon>
        <taxon>Glycomycetaceae</taxon>
        <taxon>Stackebrandtia</taxon>
    </lineage>
</organism>
<dbReference type="Pfam" id="PF01261">
    <property type="entry name" value="AP_endonuc_2"/>
    <property type="match status" value="1"/>
</dbReference>